<feature type="compositionally biased region" description="Basic and acidic residues" evidence="2">
    <location>
        <begin position="400"/>
        <end position="416"/>
    </location>
</feature>
<feature type="compositionally biased region" description="Low complexity" evidence="2">
    <location>
        <begin position="83"/>
        <end position="93"/>
    </location>
</feature>
<feature type="region of interest" description="Disordered" evidence="2">
    <location>
        <begin position="445"/>
        <end position="502"/>
    </location>
</feature>
<accession>A0A9K3CQR6</accession>
<protein>
    <submittedName>
        <fullName evidence="3">Uncharacterized protein</fullName>
    </submittedName>
</protein>
<proteinExistence type="predicted"/>
<gene>
    <name evidence="3" type="ORF">KIPB_002426</name>
    <name evidence="4" type="ORF">KIPB_003542</name>
</gene>
<evidence type="ECO:0000256" key="1">
    <source>
        <dbReference type="SAM" id="Coils"/>
    </source>
</evidence>
<feature type="region of interest" description="Disordered" evidence="2">
    <location>
        <begin position="373"/>
        <end position="416"/>
    </location>
</feature>
<dbReference type="AlphaFoldDB" id="A0A9K3CQR6"/>
<feature type="compositionally biased region" description="Basic and acidic residues" evidence="2">
    <location>
        <begin position="239"/>
        <end position="248"/>
    </location>
</feature>
<reference evidence="3" key="1">
    <citation type="submission" date="2016-10" db="EMBL/GenBank/DDBJ databases">
        <authorList>
            <person name="Tanifuji G."/>
            <person name="Kume K."/>
            <person name="Nakayama T."/>
            <person name="Takabayashi S."/>
            <person name="Hashimoto T."/>
        </authorList>
    </citation>
    <scope>NUCLEOTIDE SEQUENCE</scope>
    <source>
        <strain evidence="3">NY0173</strain>
    </source>
</reference>
<feature type="compositionally biased region" description="Polar residues" evidence="2">
    <location>
        <begin position="476"/>
        <end position="492"/>
    </location>
</feature>
<keyword evidence="1" id="KW-0175">Coiled coil</keyword>
<keyword evidence="5" id="KW-1185">Reference proteome</keyword>
<feature type="region of interest" description="Disordered" evidence="2">
    <location>
        <begin position="79"/>
        <end position="141"/>
    </location>
</feature>
<name>A0A9K3CQR6_9EUKA</name>
<feature type="region of interest" description="Disordered" evidence="2">
    <location>
        <begin position="210"/>
        <end position="339"/>
    </location>
</feature>
<feature type="compositionally biased region" description="Basic and acidic residues" evidence="2">
    <location>
        <begin position="311"/>
        <end position="329"/>
    </location>
</feature>
<evidence type="ECO:0000313" key="4">
    <source>
        <dbReference type="EMBL" id="GIQ82411.1"/>
    </source>
</evidence>
<dbReference type="Proteomes" id="UP000265618">
    <property type="component" value="Unassembled WGS sequence"/>
</dbReference>
<feature type="coiled-coil region" evidence="1">
    <location>
        <begin position="28"/>
        <end position="72"/>
    </location>
</feature>
<sequence>MTSSATSSSQDDCSVAIAKLPEATQVWIRNLENERRQAILRLRGVSSKVQGLKELQKVMRRQVVNLRAKERELIAAKIAAEASQRSQSPPSSQTDNPEEPSLFSPATFETADLDRDGSGSMSVHSLRAPSPQSQSLGSAGFPAGWRTGNIFTPSPSPLGYNQPLSGPRSVTSTSLSAAGIAANLARNTRHKHQLDDMDVERELEMEMEMERGRESPTPAVWGRTRDSQTTPPPPGFGPVRERSRERLVSAHQMSSMGAASRPAPRVSSMSTSGSLSMGGRGINTTFRTSKSRENPMPSLHPMHSSVSVGDVVERELGGERDTSDSDTSSHTHQPKAPVTPQALAVASTHLTQTGGDALRSPSMLSAQLTKKHTLGLSSHSQRHRHSSSPTPLPKASAVKPGRDAREVERERERDRVRDMFMAQERERESARLLATDTTVPSSFQSYLSSVGGSPASLRANSGTGHRGSVAGRPSQFRPSASGRRTSLHSSIKVNKRGQGFDF</sequence>
<organism evidence="3 5">
    <name type="scientific">Kipferlia bialata</name>
    <dbReference type="NCBI Taxonomy" id="797122"/>
    <lineage>
        <taxon>Eukaryota</taxon>
        <taxon>Metamonada</taxon>
        <taxon>Carpediemonas-like organisms</taxon>
        <taxon>Kipferlia</taxon>
    </lineage>
</organism>
<comment type="caution">
    <text evidence="3">The sequence shown here is derived from an EMBL/GenBank/DDBJ whole genome shotgun (WGS) entry which is preliminary data.</text>
</comment>
<dbReference type="EMBL" id="BDIP01000401">
    <property type="protein sequence ID" value="GIQ81466.1"/>
    <property type="molecule type" value="Genomic_DNA"/>
</dbReference>
<evidence type="ECO:0000313" key="3">
    <source>
        <dbReference type="EMBL" id="GIQ81466.1"/>
    </source>
</evidence>
<reference evidence="3 5" key="2">
    <citation type="journal article" date="2018" name="PLoS ONE">
        <title>The draft genome of Kipferlia bialata reveals reductive genome evolution in fornicate parasites.</title>
        <authorList>
            <person name="Tanifuji G."/>
            <person name="Takabayashi S."/>
            <person name="Kume K."/>
            <person name="Takagi M."/>
            <person name="Nakayama T."/>
            <person name="Kamikawa R."/>
            <person name="Inagaki Y."/>
            <person name="Hashimoto T."/>
        </authorList>
    </citation>
    <scope>NUCLEOTIDE SEQUENCE [LARGE SCALE GENOMIC DNA]</scope>
    <source>
        <strain evidence="3">NY0173</strain>
    </source>
</reference>
<feature type="region of interest" description="Disordered" evidence="2">
    <location>
        <begin position="147"/>
        <end position="166"/>
    </location>
</feature>
<evidence type="ECO:0000313" key="5">
    <source>
        <dbReference type="Proteomes" id="UP000265618"/>
    </source>
</evidence>
<evidence type="ECO:0000256" key="2">
    <source>
        <dbReference type="SAM" id="MobiDB-lite"/>
    </source>
</evidence>
<dbReference type="EMBL" id="BDIP01000686">
    <property type="protein sequence ID" value="GIQ82411.1"/>
    <property type="molecule type" value="Genomic_DNA"/>
</dbReference>